<comment type="caution">
    <text evidence="4">The sequence shown here is derived from an EMBL/GenBank/DDBJ whole genome shotgun (WGS) entry which is preliminary data.</text>
</comment>
<protein>
    <recommendedName>
        <fullName evidence="3">Bacterial sugar transferase domain-containing protein</fullName>
    </recommendedName>
</protein>
<evidence type="ECO:0000313" key="5">
    <source>
        <dbReference type="Proteomes" id="UP000177287"/>
    </source>
</evidence>
<dbReference type="GO" id="GO:0016780">
    <property type="term" value="F:phosphotransferase activity, for other substituted phosphate groups"/>
    <property type="evidence" value="ECO:0007669"/>
    <property type="project" value="TreeGrafter"/>
</dbReference>
<keyword evidence="2" id="KW-0472">Membrane</keyword>
<evidence type="ECO:0000256" key="2">
    <source>
        <dbReference type="SAM" id="Phobius"/>
    </source>
</evidence>
<feature type="domain" description="Bacterial sugar transferase" evidence="3">
    <location>
        <begin position="239"/>
        <end position="423"/>
    </location>
</feature>
<feature type="transmembrane region" description="Helical" evidence="2">
    <location>
        <begin position="241"/>
        <end position="261"/>
    </location>
</feature>
<dbReference type="EMBL" id="MHUF01000008">
    <property type="protein sequence ID" value="OHA72932.1"/>
    <property type="molecule type" value="Genomic_DNA"/>
</dbReference>
<accession>A0A1G2RKV9</accession>
<feature type="transmembrane region" description="Helical" evidence="2">
    <location>
        <begin position="9"/>
        <end position="28"/>
    </location>
</feature>
<comment type="similarity">
    <text evidence="1">Belongs to the bacterial sugar transferase family.</text>
</comment>
<keyword evidence="2" id="KW-1133">Transmembrane helix</keyword>
<gene>
    <name evidence="4" type="ORF">A3A27_02230</name>
</gene>
<evidence type="ECO:0000259" key="3">
    <source>
        <dbReference type="Pfam" id="PF02397"/>
    </source>
</evidence>
<feature type="transmembrane region" description="Helical" evidence="2">
    <location>
        <begin position="48"/>
        <end position="67"/>
    </location>
</feature>
<keyword evidence="2" id="KW-0812">Transmembrane</keyword>
<dbReference type="AlphaFoldDB" id="A0A1G2RKV9"/>
<proteinExistence type="inferred from homology"/>
<feature type="transmembrane region" description="Helical" evidence="2">
    <location>
        <begin position="79"/>
        <end position="102"/>
    </location>
</feature>
<dbReference type="PANTHER" id="PTHR30576:SF0">
    <property type="entry name" value="UNDECAPRENYL-PHOSPHATE N-ACETYLGALACTOSAMINYL 1-PHOSPHATE TRANSFERASE-RELATED"/>
    <property type="match status" value="1"/>
</dbReference>
<evidence type="ECO:0000256" key="1">
    <source>
        <dbReference type="ARBA" id="ARBA00006464"/>
    </source>
</evidence>
<dbReference type="Proteomes" id="UP000177287">
    <property type="component" value="Unassembled WGS sequence"/>
</dbReference>
<organism evidence="4 5">
    <name type="scientific">Candidatus Wildermuthbacteria bacterium RIFCSPLOWO2_01_FULL_47_18</name>
    <dbReference type="NCBI Taxonomy" id="1802460"/>
    <lineage>
        <taxon>Bacteria</taxon>
        <taxon>Candidatus Wildermuthiibacteriota</taxon>
    </lineage>
</organism>
<name>A0A1G2RKV9_9BACT</name>
<evidence type="ECO:0000313" key="4">
    <source>
        <dbReference type="EMBL" id="OHA72932.1"/>
    </source>
</evidence>
<sequence>MVTTLKKHFSVIVACDAISLYVALYISIFVRTMTLPEWWYVERHLRSFSAIFVLWFLVFYVAGLYDIRSALKEVIVKTLLHAQVVNSILAVIVFYLVPSFGIAPKTTLFIDLIISTCLLLSWRLYYYRSIVRNKGEDVLIIGNSFATNELRRIIPNLPIFGLKIVDKPPASTVILDLYDQLALRSIPGLDMLMFSGTNFLKAQDVYEGITGRVTLDTLSDAWVLENISLQPKLAYTTLKRVMDIVIALPLFLISLVLYPFVAVAIRLEDQGPIFISQERVGENGRHFKMHKFRSMNGNDNGEYKEGSTTLRVTHVGTFLRKSRIDELPQLVSVLVGNQSLVGPRPELPALVERYCHEIAYYNVRHVIKPGMSGWAQIYHEDHPHHGTAVEQTREKLSYDLYYIKNRSFVLDLKIALKTIRVLLSRVGA</sequence>
<dbReference type="PANTHER" id="PTHR30576">
    <property type="entry name" value="COLANIC BIOSYNTHESIS UDP-GLUCOSE LIPID CARRIER TRANSFERASE"/>
    <property type="match status" value="1"/>
</dbReference>
<dbReference type="InterPro" id="IPR003362">
    <property type="entry name" value="Bact_transf"/>
</dbReference>
<feature type="transmembrane region" description="Helical" evidence="2">
    <location>
        <begin position="108"/>
        <end position="126"/>
    </location>
</feature>
<reference evidence="4 5" key="1">
    <citation type="journal article" date="2016" name="Nat. Commun.">
        <title>Thousands of microbial genomes shed light on interconnected biogeochemical processes in an aquifer system.</title>
        <authorList>
            <person name="Anantharaman K."/>
            <person name="Brown C.T."/>
            <person name="Hug L.A."/>
            <person name="Sharon I."/>
            <person name="Castelle C.J."/>
            <person name="Probst A.J."/>
            <person name="Thomas B.C."/>
            <person name="Singh A."/>
            <person name="Wilkins M.J."/>
            <person name="Karaoz U."/>
            <person name="Brodie E.L."/>
            <person name="Williams K.H."/>
            <person name="Hubbard S.S."/>
            <person name="Banfield J.F."/>
        </authorList>
    </citation>
    <scope>NUCLEOTIDE SEQUENCE [LARGE SCALE GENOMIC DNA]</scope>
</reference>
<dbReference type="Pfam" id="PF02397">
    <property type="entry name" value="Bac_transf"/>
    <property type="match status" value="1"/>
</dbReference>